<feature type="transmembrane region" description="Helical" evidence="5">
    <location>
        <begin position="87"/>
        <end position="105"/>
    </location>
</feature>
<gene>
    <name evidence="7" type="ORF">MNBD_GAMMA20-1775</name>
</gene>
<keyword evidence="3 5" id="KW-1133">Transmembrane helix</keyword>
<dbReference type="SUPFAM" id="SSF144091">
    <property type="entry name" value="Rhomboid-like"/>
    <property type="match status" value="1"/>
</dbReference>
<feature type="domain" description="Peptidase S54 rhomboid" evidence="6">
    <location>
        <begin position="46"/>
        <end position="184"/>
    </location>
</feature>
<dbReference type="GO" id="GO:0004252">
    <property type="term" value="F:serine-type endopeptidase activity"/>
    <property type="evidence" value="ECO:0007669"/>
    <property type="project" value="InterPro"/>
</dbReference>
<organism evidence="7">
    <name type="scientific">hydrothermal vent metagenome</name>
    <dbReference type="NCBI Taxonomy" id="652676"/>
    <lineage>
        <taxon>unclassified sequences</taxon>
        <taxon>metagenomes</taxon>
        <taxon>ecological metagenomes</taxon>
    </lineage>
</organism>
<name>A0A3B1AQD8_9ZZZZ</name>
<proteinExistence type="predicted"/>
<dbReference type="EMBL" id="UOFU01000231">
    <property type="protein sequence ID" value="VAX01588.1"/>
    <property type="molecule type" value="Genomic_DNA"/>
</dbReference>
<evidence type="ECO:0000256" key="2">
    <source>
        <dbReference type="ARBA" id="ARBA00022692"/>
    </source>
</evidence>
<dbReference type="PANTHER" id="PTHR43731:SF16">
    <property type="entry name" value="RHOMBOSORTASE"/>
    <property type="match status" value="1"/>
</dbReference>
<evidence type="ECO:0000256" key="4">
    <source>
        <dbReference type="ARBA" id="ARBA00023136"/>
    </source>
</evidence>
<dbReference type="AlphaFoldDB" id="A0A3B1AQD8"/>
<dbReference type="Gene3D" id="1.20.1540.10">
    <property type="entry name" value="Rhomboid-like"/>
    <property type="match status" value="1"/>
</dbReference>
<dbReference type="InterPro" id="IPR035952">
    <property type="entry name" value="Rhomboid-like_sf"/>
</dbReference>
<evidence type="ECO:0000256" key="3">
    <source>
        <dbReference type="ARBA" id="ARBA00022989"/>
    </source>
</evidence>
<dbReference type="InterPro" id="IPR023826">
    <property type="entry name" value="Rhom-like_SP_proteobac"/>
</dbReference>
<feature type="transmembrane region" description="Helical" evidence="5">
    <location>
        <begin position="111"/>
        <end position="131"/>
    </location>
</feature>
<feature type="transmembrane region" description="Helical" evidence="5">
    <location>
        <begin position="56"/>
        <end position="78"/>
    </location>
</feature>
<evidence type="ECO:0000313" key="7">
    <source>
        <dbReference type="EMBL" id="VAX01588.1"/>
    </source>
</evidence>
<comment type="subcellular location">
    <subcellularLocation>
        <location evidence="1">Membrane</location>
        <topology evidence="1">Multi-pass membrane protein</topology>
    </subcellularLocation>
</comment>
<accession>A0A3B1AQD8</accession>
<evidence type="ECO:0000256" key="1">
    <source>
        <dbReference type="ARBA" id="ARBA00004141"/>
    </source>
</evidence>
<dbReference type="InterPro" id="IPR022764">
    <property type="entry name" value="Peptidase_S54_rhomboid_dom"/>
</dbReference>
<keyword evidence="4 5" id="KW-0472">Membrane</keyword>
<dbReference type="PANTHER" id="PTHR43731">
    <property type="entry name" value="RHOMBOID PROTEASE"/>
    <property type="match status" value="1"/>
</dbReference>
<evidence type="ECO:0000256" key="5">
    <source>
        <dbReference type="SAM" id="Phobius"/>
    </source>
</evidence>
<protein>
    <recommendedName>
        <fullName evidence="6">Peptidase S54 rhomboid domain-containing protein</fullName>
    </recommendedName>
</protein>
<dbReference type="Pfam" id="PF01694">
    <property type="entry name" value="Rhomboid"/>
    <property type="match status" value="1"/>
</dbReference>
<keyword evidence="2 5" id="KW-0812">Transmembrane</keyword>
<sequence>MTSPKQHWLHPFRIPLLLSAFIVVLALSGDSTQALLRYDRTAILDGQWWRLLSAHLLHLGESHLLMNLAGLWLIWLLVGSTLSQRSWLILLFVDALITALALLILNPQLGWYVGLSGVLHGLLVAGAIADIRAGHRGTWLLLGAVALKLGWEQLAGPLPGSETGAGGTVIVDAHLYGALGGLLSLLLPACKSPPQPASRHSP</sequence>
<dbReference type="NCBIfam" id="TIGR03902">
    <property type="entry name" value="rhom_GG_sort"/>
    <property type="match status" value="1"/>
</dbReference>
<dbReference type="GO" id="GO:0016020">
    <property type="term" value="C:membrane"/>
    <property type="evidence" value="ECO:0007669"/>
    <property type="project" value="UniProtKB-SubCell"/>
</dbReference>
<reference evidence="7" key="1">
    <citation type="submission" date="2018-06" db="EMBL/GenBank/DDBJ databases">
        <authorList>
            <person name="Zhirakovskaya E."/>
        </authorList>
    </citation>
    <scope>NUCLEOTIDE SEQUENCE</scope>
</reference>
<dbReference type="InterPro" id="IPR050925">
    <property type="entry name" value="Rhomboid_protease_S54"/>
</dbReference>
<evidence type="ECO:0000259" key="6">
    <source>
        <dbReference type="Pfam" id="PF01694"/>
    </source>
</evidence>